<dbReference type="PANTHER" id="PTHR11206">
    <property type="entry name" value="MULTIDRUG RESISTANCE PROTEIN"/>
    <property type="match status" value="1"/>
</dbReference>
<evidence type="ECO:0000256" key="2">
    <source>
        <dbReference type="SAM" id="MobiDB-lite"/>
    </source>
</evidence>
<accession>A0ABS8V977</accession>
<dbReference type="Pfam" id="PF13324">
    <property type="entry name" value="GCIP_N"/>
    <property type="match status" value="1"/>
</dbReference>
<evidence type="ECO:0000259" key="4">
    <source>
        <dbReference type="Pfam" id="PF13324"/>
    </source>
</evidence>
<feature type="coiled-coil region" evidence="1">
    <location>
        <begin position="267"/>
        <end position="298"/>
    </location>
</feature>
<feature type="domain" description="Cyclin-D1-binding protein 1-like N-terminal" evidence="4">
    <location>
        <begin position="385"/>
        <end position="420"/>
    </location>
</feature>
<keyword evidence="3" id="KW-0472">Membrane</keyword>
<dbReference type="Gene3D" id="1.20.1410.10">
    <property type="entry name" value="I/LWEQ domain"/>
    <property type="match status" value="1"/>
</dbReference>
<gene>
    <name evidence="5" type="ORF">HAX54_030843</name>
</gene>
<keyword evidence="6" id="KW-1185">Reference proteome</keyword>
<feature type="region of interest" description="Disordered" evidence="2">
    <location>
        <begin position="418"/>
        <end position="460"/>
    </location>
</feature>
<evidence type="ECO:0000313" key="5">
    <source>
        <dbReference type="EMBL" id="MCD9643394.1"/>
    </source>
</evidence>
<reference evidence="5 6" key="1">
    <citation type="journal article" date="2021" name="BMC Genomics">
        <title>Datura genome reveals duplications of psychoactive alkaloid biosynthetic genes and high mutation rate following tissue culture.</title>
        <authorList>
            <person name="Rajewski A."/>
            <person name="Carter-House D."/>
            <person name="Stajich J."/>
            <person name="Litt A."/>
        </authorList>
    </citation>
    <scope>NUCLEOTIDE SEQUENCE [LARGE SCALE GENOMIC DNA]</scope>
    <source>
        <strain evidence="5">AR-01</strain>
    </source>
</reference>
<protein>
    <recommendedName>
        <fullName evidence="4">Cyclin-D1-binding protein 1-like N-terminal domain-containing protein</fullName>
    </recommendedName>
</protein>
<keyword evidence="3" id="KW-1133">Transmembrane helix</keyword>
<sequence length="460" mass="51078">MENTEEGLLLKERESVELRWGVIWEEVKEVGYLAGPMMAVTLSQYLFANNIVMMVGHLGELSLSSTSIAVSIAGVTGFSILVILGAAVAIGISMWLNVIILALYMRLSPACAKTHAPMSWEIVKGVREFFQFAIPSAIMICLEWWSYELMILLSGLCRIPNLKLQFYLYATETIMVAQLYLLLETYLAVFSSEKEPPFLQRDSIAGSLAFWLHLRGKGLWIGIVSGAALQTILLAVITCCTNWKKQAAMARERLHAYSEKSSMEGFRGETEKNGKAAKEQLNRALNEHLNTIHETLQALNQTTSSSLEKVSWKEVIQMGEQLYKQATMVECFGLEKLQRLKTSLEENMASYFSMLQGALLLPLNTDGEVRMLRGNSSNEGVARRSLQKTPATNITAIGRAMTQVAVSMKDVLREMNELKPASSDVGDESSVQDSAEGESKSQDSDDSFAGDLGVIFLRRR</sequence>
<evidence type="ECO:0000256" key="3">
    <source>
        <dbReference type="SAM" id="Phobius"/>
    </source>
</evidence>
<evidence type="ECO:0000256" key="1">
    <source>
        <dbReference type="SAM" id="Coils"/>
    </source>
</evidence>
<proteinExistence type="predicted"/>
<feature type="transmembrane region" description="Helical" evidence="3">
    <location>
        <begin position="68"/>
        <end position="96"/>
    </location>
</feature>
<evidence type="ECO:0000313" key="6">
    <source>
        <dbReference type="Proteomes" id="UP000823775"/>
    </source>
</evidence>
<dbReference type="Proteomes" id="UP000823775">
    <property type="component" value="Unassembled WGS sequence"/>
</dbReference>
<keyword evidence="1" id="KW-0175">Coiled coil</keyword>
<organism evidence="5 6">
    <name type="scientific">Datura stramonium</name>
    <name type="common">Jimsonweed</name>
    <name type="synonym">Common thornapple</name>
    <dbReference type="NCBI Taxonomy" id="4076"/>
    <lineage>
        <taxon>Eukaryota</taxon>
        <taxon>Viridiplantae</taxon>
        <taxon>Streptophyta</taxon>
        <taxon>Embryophyta</taxon>
        <taxon>Tracheophyta</taxon>
        <taxon>Spermatophyta</taxon>
        <taxon>Magnoliopsida</taxon>
        <taxon>eudicotyledons</taxon>
        <taxon>Gunneridae</taxon>
        <taxon>Pentapetalae</taxon>
        <taxon>asterids</taxon>
        <taxon>lamiids</taxon>
        <taxon>Solanales</taxon>
        <taxon>Solanaceae</taxon>
        <taxon>Solanoideae</taxon>
        <taxon>Datureae</taxon>
        <taxon>Datura</taxon>
    </lineage>
</organism>
<comment type="caution">
    <text evidence="5">The sequence shown here is derived from an EMBL/GenBank/DDBJ whole genome shotgun (WGS) entry which is preliminary data.</text>
</comment>
<dbReference type="InterPro" id="IPR049317">
    <property type="entry name" value="GCIP-like_N"/>
</dbReference>
<name>A0ABS8V977_DATST</name>
<feature type="transmembrane region" description="Helical" evidence="3">
    <location>
        <begin position="219"/>
        <end position="243"/>
    </location>
</feature>
<dbReference type="EMBL" id="JACEIK010003874">
    <property type="protein sequence ID" value="MCD9643394.1"/>
    <property type="molecule type" value="Genomic_DNA"/>
</dbReference>
<feature type="transmembrane region" description="Helical" evidence="3">
    <location>
        <begin position="166"/>
        <end position="189"/>
    </location>
</feature>
<keyword evidence="3" id="KW-0812">Transmembrane</keyword>